<protein>
    <recommendedName>
        <fullName evidence="5">Lipoprotein</fullName>
    </recommendedName>
</protein>
<comment type="caution">
    <text evidence="3">The sequence shown here is derived from an EMBL/GenBank/DDBJ whole genome shotgun (WGS) entry which is preliminary data.</text>
</comment>
<dbReference type="InterPro" id="IPR013783">
    <property type="entry name" value="Ig-like_fold"/>
</dbReference>
<sequence>MHAIPRFAAAAGAAALFLALLGGCATADPAGSDGTSAPEANSNPDSGDDTEGEGEDDTEEPVETNEVRLTWVETGGASSATVEFPDGLPYFASFQVDVDEADTAVVQSVALDTSGEFSVDNDGCTGATVTADEPCAITLVLDVGSTGTYQATIRVTTEGGSEASIPVVIDVVDEIADDESGS</sequence>
<dbReference type="EMBL" id="JBHSJC010000001">
    <property type="protein sequence ID" value="MFC4827580.1"/>
    <property type="molecule type" value="Genomic_DNA"/>
</dbReference>
<accession>A0ABV9R1V6</accession>
<proteinExistence type="predicted"/>
<name>A0ABV9R1V6_9MICO</name>
<dbReference type="PROSITE" id="PS51257">
    <property type="entry name" value="PROKAR_LIPOPROTEIN"/>
    <property type="match status" value="1"/>
</dbReference>
<organism evidence="3 4">
    <name type="scientific">Agromyces aurantiacus</name>
    <dbReference type="NCBI Taxonomy" id="165814"/>
    <lineage>
        <taxon>Bacteria</taxon>
        <taxon>Bacillati</taxon>
        <taxon>Actinomycetota</taxon>
        <taxon>Actinomycetes</taxon>
        <taxon>Micrococcales</taxon>
        <taxon>Microbacteriaceae</taxon>
        <taxon>Agromyces</taxon>
    </lineage>
</organism>
<dbReference type="Proteomes" id="UP001595960">
    <property type="component" value="Unassembled WGS sequence"/>
</dbReference>
<feature type="region of interest" description="Disordered" evidence="1">
    <location>
        <begin position="28"/>
        <end position="65"/>
    </location>
</feature>
<evidence type="ECO:0000313" key="4">
    <source>
        <dbReference type="Proteomes" id="UP001595960"/>
    </source>
</evidence>
<feature type="compositionally biased region" description="Polar residues" evidence="1">
    <location>
        <begin position="33"/>
        <end position="44"/>
    </location>
</feature>
<keyword evidence="4" id="KW-1185">Reference proteome</keyword>
<evidence type="ECO:0000313" key="3">
    <source>
        <dbReference type="EMBL" id="MFC4827580.1"/>
    </source>
</evidence>
<evidence type="ECO:0000256" key="2">
    <source>
        <dbReference type="SAM" id="SignalP"/>
    </source>
</evidence>
<reference evidence="4" key="1">
    <citation type="journal article" date="2019" name="Int. J. Syst. Evol. Microbiol.">
        <title>The Global Catalogue of Microorganisms (GCM) 10K type strain sequencing project: providing services to taxonomists for standard genome sequencing and annotation.</title>
        <authorList>
            <consortium name="The Broad Institute Genomics Platform"/>
            <consortium name="The Broad Institute Genome Sequencing Center for Infectious Disease"/>
            <person name="Wu L."/>
            <person name="Ma J."/>
        </authorList>
    </citation>
    <scope>NUCLEOTIDE SEQUENCE [LARGE SCALE GENOMIC DNA]</scope>
    <source>
        <strain evidence="4">CGMCC 1.12192</strain>
    </source>
</reference>
<evidence type="ECO:0008006" key="5">
    <source>
        <dbReference type="Google" id="ProtNLM"/>
    </source>
</evidence>
<feature type="signal peptide" evidence="2">
    <location>
        <begin position="1"/>
        <end position="27"/>
    </location>
</feature>
<dbReference type="RefSeq" id="WP_204395628.1">
    <property type="nucleotide sequence ID" value="NZ_JAFBBW010000001.1"/>
</dbReference>
<feature type="compositionally biased region" description="Acidic residues" evidence="1">
    <location>
        <begin position="46"/>
        <end position="63"/>
    </location>
</feature>
<evidence type="ECO:0000256" key="1">
    <source>
        <dbReference type="SAM" id="MobiDB-lite"/>
    </source>
</evidence>
<dbReference type="Gene3D" id="2.60.40.10">
    <property type="entry name" value="Immunoglobulins"/>
    <property type="match status" value="1"/>
</dbReference>
<gene>
    <name evidence="3" type="ORF">ACFPER_02190</name>
</gene>
<keyword evidence="2" id="KW-0732">Signal</keyword>
<feature type="chain" id="PRO_5046320898" description="Lipoprotein" evidence="2">
    <location>
        <begin position="28"/>
        <end position="182"/>
    </location>
</feature>